<proteinExistence type="predicted"/>
<evidence type="ECO:0000313" key="3">
    <source>
        <dbReference type="Proteomes" id="UP001501371"/>
    </source>
</evidence>
<gene>
    <name evidence="2" type="ORF">GCM10009654_36500</name>
</gene>
<organism evidence="2 3">
    <name type="scientific">Streptomyces hebeiensis</name>
    <dbReference type="NCBI Taxonomy" id="229486"/>
    <lineage>
        <taxon>Bacteria</taxon>
        <taxon>Bacillati</taxon>
        <taxon>Actinomycetota</taxon>
        <taxon>Actinomycetes</taxon>
        <taxon>Kitasatosporales</taxon>
        <taxon>Streptomycetaceae</taxon>
        <taxon>Streptomyces</taxon>
    </lineage>
</organism>
<accession>A0ABN1UWT0</accession>
<evidence type="ECO:0000256" key="1">
    <source>
        <dbReference type="SAM" id="MobiDB-lite"/>
    </source>
</evidence>
<dbReference type="Pfam" id="PF07366">
    <property type="entry name" value="SnoaL"/>
    <property type="match status" value="1"/>
</dbReference>
<dbReference type="SUPFAM" id="SSF54427">
    <property type="entry name" value="NTF2-like"/>
    <property type="match status" value="1"/>
</dbReference>
<keyword evidence="3" id="KW-1185">Reference proteome</keyword>
<feature type="compositionally biased region" description="Polar residues" evidence="1">
    <location>
        <begin position="138"/>
        <end position="148"/>
    </location>
</feature>
<dbReference type="InterPro" id="IPR009959">
    <property type="entry name" value="Cyclase_SnoaL-like"/>
</dbReference>
<comment type="caution">
    <text evidence="2">The sequence shown here is derived from an EMBL/GenBank/DDBJ whole genome shotgun (WGS) entry which is preliminary data.</text>
</comment>
<dbReference type="Proteomes" id="UP001501371">
    <property type="component" value="Unassembled WGS sequence"/>
</dbReference>
<dbReference type="PANTHER" id="PTHR38436">
    <property type="entry name" value="POLYKETIDE CYCLASE SNOAL-LIKE DOMAIN"/>
    <property type="match status" value="1"/>
</dbReference>
<sequence length="148" mass="15938">MSDFCMREFYDRYCEALNAHEFDRMDEFVAESILSHGEPATRADVVAALKSITDAVPDFHWEIKEVAINGDILACHSVNHGTPTKEWLGVAPTGAPIEIDEFALYQVRDGKFVQMSAVHDTEARCGVGAGPDGGRSCSAPSSTASTGG</sequence>
<dbReference type="Gene3D" id="3.10.450.50">
    <property type="match status" value="1"/>
</dbReference>
<reference evidence="2 3" key="1">
    <citation type="journal article" date="2019" name="Int. J. Syst. Evol. Microbiol.">
        <title>The Global Catalogue of Microorganisms (GCM) 10K type strain sequencing project: providing services to taxonomists for standard genome sequencing and annotation.</title>
        <authorList>
            <consortium name="The Broad Institute Genomics Platform"/>
            <consortium name="The Broad Institute Genome Sequencing Center for Infectious Disease"/>
            <person name="Wu L."/>
            <person name="Ma J."/>
        </authorList>
    </citation>
    <scope>NUCLEOTIDE SEQUENCE [LARGE SCALE GENOMIC DNA]</scope>
    <source>
        <strain evidence="2 3">JCM 12696</strain>
    </source>
</reference>
<dbReference type="PANTHER" id="PTHR38436:SF1">
    <property type="entry name" value="ESTER CYCLASE"/>
    <property type="match status" value="1"/>
</dbReference>
<protein>
    <recommendedName>
        <fullName evidence="4">Ester cyclase</fullName>
    </recommendedName>
</protein>
<dbReference type="EMBL" id="BAAAKV010000031">
    <property type="protein sequence ID" value="GAA1176005.1"/>
    <property type="molecule type" value="Genomic_DNA"/>
</dbReference>
<feature type="region of interest" description="Disordered" evidence="1">
    <location>
        <begin position="127"/>
        <end position="148"/>
    </location>
</feature>
<dbReference type="InterPro" id="IPR032710">
    <property type="entry name" value="NTF2-like_dom_sf"/>
</dbReference>
<name>A0ABN1UWT0_9ACTN</name>
<dbReference type="RefSeq" id="WP_344277480.1">
    <property type="nucleotide sequence ID" value="NZ_BAAAKV010000031.1"/>
</dbReference>
<evidence type="ECO:0008006" key="4">
    <source>
        <dbReference type="Google" id="ProtNLM"/>
    </source>
</evidence>
<evidence type="ECO:0000313" key="2">
    <source>
        <dbReference type="EMBL" id="GAA1176005.1"/>
    </source>
</evidence>